<accession>V4U046</accession>
<feature type="non-terminal residue" evidence="1">
    <location>
        <position position="13"/>
    </location>
</feature>
<organism evidence="1 2">
    <name type="scientific">Citrus clementina</name>
    <name type="common">Clementine</name>
    <name type="synonym">Citrus deliciosa x Citrus sinensis</name>
    <dbReference type="NCBI Taxonomy" id="85681"/>
    <lineage>
        <taxon>Eukaryota</taxon>
        <taxon>Viridiplantae</taxon>
        <taxon>Streptophyta</taxon>
        <taxon>Embryophyta</taxon>
        <taxon>Tracheophyta</taxon>
        <taxon>Spermatophyta</taxon>
        <taxon>Magnoliopsida</taxon>
        <taxon>eudicotyledons</taxon>
        <taxon>Gunneridae</taxon>
        <taxon>Pentapetalae</taxon>
        <taxon>rosids</taxon>
        <taxon>malvids</taxon>
        <taxon>Sapindales</taxon>
        <taxon>Rutaceae</taxon>
        <taxon>Aurantioideae</taxon>
        <taxon>Citrus</taxon>
    </lineage>
</organism>
<dbReference type="KEGG" id="cic:CICLE_v100223493m"/>
<dbReference type="InParanoid" id="V4U046"/>
<evidence type="ECO:0000313" key="1">
    <source>
        <dbReference type="EMBL" id="ESR55546.1"/>
    </source>
</evidence>
<dbReference type="EMBL" id="KI536661">
    <property type="protein sequence ID" value="ESR55546.1"/>
    <property type="molecule type" value="Genomic_DNA"/>
</dbReference>
<dbReference type="Proteomes" id="UP000030687">
    <property type="component" value="Unassembled WGS sequence"/>
</dbReference>
<proteinExistence type="predicted"/>
<gene>
    <name evidence="1" type="ORF">CICLE_v100223493mg</name>
</gene>
<protein>
    <submittedName>
        <fullName evidence="1">Uncharacterized protein</fullName>
    </submittedName>
</protein>
<evidence type="ECO:0000313" key="2">
    <source>
        <dbReference type="Proteomes" id="UP000030687"/>
    </source>
</evidence>
<name>V4U046_CITCL</name>
<reference evidence="1 2" key="1">
    <citation type="submission" date="2013-10" db="EMBL/GenBank/DDBJ databases">
        <authorList>
            <consortium name="International Citrus Genome Consortium"/>
            <person name="Jenkins J."/>
            <person name="Schmutz J."/>
            <person name="Prochnik S."/>
            <person name="Rokhsar D."/>
            <person name="Gmitter F."/>
            <person name="Ollitrault P."/>
            <person name="Machado M."/>
            <person name="Talon M."/>
            <person name="Wincker P."/>
            <person name="Jaillon O."/>
            <person name="Morgante M."/>
        </authorList>
    </citation>
    <scope>NUCLEOTIDE SEQUENCE</scope>
    <source>
        <strain evidence="2">cv. Clemenules</strain>
    </source>
</reference>
<sequence length="13" mass="1499">DIAPRVVPLYDQL</sequence>
<feature type="non-terminal residue" evidence="1">
    <location>
        <position position="1"/>
    </location>
</feature>
<keyword evidence="2" id="KW-1185">Reference proteome</keyword>